<dbReference type="RefSeq" id="WP_081493519.1">
    <property type="nucleotide sequence ID" value="NZ_PKKM01000004.1"/>
</dbReference>
<gene>
    <name evidence="2" type="ORF">CYJ22_03735</name>
</gene>
<dbReference type="AlphaFoldDB" id="A0A2I1I1A0"/>
<feature type="chain" id="PRO_5014132218" evidence="1">
    <location>
        <begin position="27"/>
        <end position="218"/>
    </location>
</feature>
<evidence type="ECO:0000313" key="3">
    <source>
        <dbReference type="Proteomes" id="UP000234198"/>
    </source>
</evidence>
<dbReference type="Proteomes" id="UP000234198">
    <property type="component" value="Unassembled WGS sequence"/>
</dbReference>
<dbReference type="EMBL" id="PKKM01000004">
    <property type="protein sequence ID" value="PKY64869.1"/>
    <property type="molecule type" value="Genomic_DNA"/>
</dbReference>
<protein>
    <submittedName>
        <fullName evidence="2">DUF4230 domain-containing protein</fullName>
    </submittedName>
</protein>
<keyword evidence="1" id="KW-0732">Signal</keyword>
<reference evidence="2 3" key="1">
    <citation type="submission" date="2017-12" db="EMBL/GenBank/DDBJ databases">
        <title>Phylogenetic diversity of female urinary microbiome.</title>
        <authorList>
            <person name="Thomas-White K."/>
            <person name="Wolfe A.J."/>
        </authorList>
    </citation>
    <scope>NUCLEOTIDE SEQUENCE [LARGE SCALE GENOMIC DNA]</scope>
    <source>
        <strain evidence="2 3">UMB0018</strain>
    </source>
</reference>
<evidence type="ECO:0000256" key="1">
    <source>
        <dbReference type="SAM" id="SignalP"/>
    </source>
</evidence>
<feature type="signal peptide" evidence="1">
    <location>
        <begin position="1"/>
        <end position="26"/>
    </location>
</feature>
<organism evidence="2 3">
    <name type="scientific">Schaalia odontolytica</name>
    <dbReference type="NCBI Taxonomy" id="1660"/>
    <lineage>
        <taxon>Bacteria</taxon>
        <taxon>Bacillati</taxon>
        <taxon>Actinomycetota</taxon>
        <taxon>Actinomycetes</taxon>
        <taxon>Actinomycetales</taxon>
        <taxon>Actinomycetaceae</taxon>
        <taxon>Schaalia</taxon>
    </lineage>
</organism>
<sequence>MGFSGVARVVASLAIAGAGFAGGMKAAPVLGFGSTQDQGAEPVVTVDTTLVKNSFADIGELATESYNFTQVGKYSEEGTKVFGMEVPGTGAHYLITYSGEVKAGVADVSQIQVEVDEAAHVVTVTVPAVEVLSASIDPASVETYDQSFSVVNQIEVGEVTTFLAERETAAADEAISKGLLDKAQGRVEDIVKKQVNAVLGEQASKYEVRVVLPPPPAQ</sequence>
<comment type="caution">
    <text evidence="2">The sequence shown here is derived from an EMBL/GenBank/DDBJ whole genome shotgun (WGS) entry which is preliminary data.</text>
</comment>
<dbReference type="Pfam" id="PF14014">
    <property type="entry name" value="DUF4230"/>
    <property type="match status" value="1"/>
</dbReference>
<accession>A0A2I1I1A0</accession>
<dbReference type="InterPro" id="IPR025324">
    <property type="entry name" value="DUF4230"/>
</dbReference>
<evidence type="ECO:0000313" key="2">
    <source>
        <dbReference type="EMBL" id="PKY64869.1"/>
    </source>
</evidence>
<proteinExistence type="predicted"/>
<name>A0A2I1I1A0_9ACTO</name>